<dbReference type="CDD" id="cd00132">
    <property type="entry name" value="CRIB"/>
    <property type="match status" value="1"/>
</dbReference>
<accession>A0A6J1ESW1</accession>
<dbReference type="Pfam" id="PF00786">
    <property type="entry name" value="PBD"/>
    <property type="match status" value="1"/>
</dbReference>
<dbReference type="AlphaFoldDB" id="A0A6J1ESW1"/>
<reference evidence="4" key="1">
    <citation type="submission" date="2025-08" db="UniProtKB">
        <authorList>
            <consortium name="RefSeq"/>
        </authorList>
    </citation>
    <scope>IDENTIFICATION</scope>
    <source>
        <tissue evidence="4">Young leaves</tissue>
    </source>
</reference>
<dbReference type="KEGG" id="cmos:111437431"/>
<dbReference type="PROSITE" id="PS50108">
    <property type="entry name" value="CRIB"/>
    <property type="match status" value="1"/>
</dbReference>
<feature type="region of interest" description="Disordered" evidence="1">
    <location>
        <begin position="42"/>
        <end position="201"/>
    </location>
</feature>
<evidence type="ECO:0000259" key="2">
    <source>
        <dbReference type="PROSITE" id="PS50108"/>
    </source>
</evidence>
<feature type="compositionally biased region" description="Polar residues" evidence="1">
    <location>
        <begin position="173"/>
        <end position="187"/>
    </location>
</feature>
<dbReference type="PANTHER" id="PTHR46325:SF39">
    <property type="entry name" value="CRIB DOMAIN-CONTAINING PROTEIN RIC8"/>
    <property type="match status" value="1"/>
</dbReference>
<sequence length="201" mass="21528">MSNNNKMKGLLKGLRYISQIFDNEKEPEMQIGVPTDVKHVAHIGWDGPSVNSPSWMTEFKGDPGDASGQLASQDTNHTARDMPEIPKASRRQSSTVGGSAGDSPTREKSEKTRSKKSSKSKESSTSDGIRPSHRSSELSHGGESGAPKKARRKKSKEDGSTRSRSKGAAADICSSQFSDNGSDAISRSNDDDLLTGDGVFT</sequence>
<protein>
    <submittedName>
        <fullName evidence="4">CRIB domain-containing protein RIC7</fullName>
    </submittedName>
</protein>
<dbReference type="Proteomes" id="UP000504609">
    <property type="component" value="Unplaced"/>
</dbReference>
<feature type="domain" description="CRIB" evidence="2">
    <location>
        <begin position="31"/>
        <end position="44"/>
    </location>
</feature>
<dbReference type="InterPro" id="IPR000095">
    <property type="entry name" value="CRIB_dom"/>
</dbReference>
<dbReference type="RefSeq" id="XP_022931172.1">
    <property type="nucleotide sequence ID" value="XM_023075404.1"/>
</dbReference>
<keyword evidence="3" id="KW-1185">Reference proteome</keyword>
<gene>
    <name evidence="4" type="primary">LOC111437431</name>
</gene>
<name>A0A6J1ESW1_CUCMO</name>
<evidence type="ECO:0000313" key="3">
    <source>
        <dbReference type="Proteomes" id="UP000504609"/>
    </source>
</evidence>
<evidence type="ECO:0000256" key="1">
    <source>
        <dbReference type="SAM" id="MobiDB-lite"/>
    </source>
</evidence>
<proteinExistence type="predicted"/>
<dbReference type="GeneID" id="111437431"/>
<organism evidence="3 4">
    <name type="scientific">Cucurbita moschata</name>
    <name type="common">Winter crookneck squash</name>
    <name type="synonym">Cucurbita pepo var. moschata</name>
    <dbReference type="NCBI Taxonomy" id="3662"/>
    <lineage>
        <taxon>Eukaryota</taxon>
        <taxon>Viridiplantae</taxon>
        <taxon>Streptophyta</taxon>
        <taxon>Embryophyta</taxon>
        <taxon>Tracheophyta</taxon>
        <taxon>Spermatophyta</taxon>
        <taxon>Magnoliopsida</taxon>
        <taxon>eudicotyledons</taxon>
        <taxon>Gunneridae</taxon>
        <taxon>Pentapetalae</taxon>
        <taxon>rosids</taxon>
        <taxon>fabids</taxon>
        <taxon>Cucurbitales</taxon>
        <taxon>Cucurbitaceae</taxon>
        <taxon>Cucurbiteae</taxon>
        <taxon>Cucurbita</taxon>
    </lineage>
</organism>
<evidence type="ECO:0000313" key="4">
    <source>
        <dbReference type="RefSeq" id="XP_022931172.1"/>
    </source>
</evidence>
<dbReference type="PANTHER" id="PTHR46325">
    <property type="entry name" value="CRIB DOMAIN-CONTAINING PROTEIN RIC8"/>
    <property type="match status" value="1"/>
</dbReference>